<proteinExistence type="predicted"/>
<evidence type="ECO:0000313" key="3">
    <source>
        <dbReference type="Proteomes" id="UP001061361"/>
    </source>
</evidence>
<feature type="region of interest" description="Disordered" evidence="1">
    <location>
        <begin position="229"/>
        <end position="256"/>
    </location>
</feature>
<dbReference type="RefSeq" id="WP_264983611.1">
    <property type="nucleotide sequence ID" value="NZ_AP026708.1"/>
</dbReference>
<gene>
    <name evidence="2" type="ORF">JCM14722_10940</name>
</gene>
<dbReference type="Gene3D" id="3.30.70.2200">
    <property type="match status" value="1"/>
</dbReference>
<evidence type="ECO:0000256" key="1">
    <source>
        <dbReference type="SAM" id="MobiDB-lite"/>
    </source>
</evidence>
<name>A0ABM8AQC6_9BACT</name>
<evidence type="ECO:0008006" key="4">
    <source>
        <dbReference type="Google" id="ProtNLM"/>
    </source>
</evidence>
<reference evidence="2" key="1">
    <citation type="submission" date="2022-08" db="EMBL/GenBank/DDBJ databases">
        <title>Genome Sequence of the sulphate-reducing bacterium, Pseudodesulfovibrio portus JCM14722.</title>
        <authorList>
            <person name="Kondo R."/>
            <person name="Kataoka T."/>
        </authorList>
    </citation>
    <scope>NUCLEOTIDE SEQUENCE</scope>
    <source>
        <strain evidence="2">JCM 14722</strain>
    </source>
</reference>
<feature type="compositionally biased region" description="Basic residues" evidence="1">
    <location>
        <begin position="232"/>
        <end position="241"/>
    </location>
</feature>
<evidence type="ECO:0000313" key="2">
    <source>
        <dbReference type="EMBL" id="BDQ33552.1"/>
    </source>
</evidence>
<dbReference type="EMBL" id="AP026708">
    <property type="protein sequence ID" value="BDQ33552.1"/>
    <property type="molecule type" value="Genomic_DNA"/>
</dbReference>
<accession>A0ABM8AQC6</accession>
<keyword evidence="3" id="KW-1185">Reference proteome</keyword>
<dbReference type="Proteomes" id="UP001061361">
    <property type="component" value="Chromosome"/>
</dbReference>
<protein>
    <recommendedName>
        <fullName evidence="4">ABC transporter substrate-binding protein</fullName>
    </recommendedName>
</protein>
<sequence>MRIFLGFDDTDDHDSAMGTGRLVREFGCQLPEGYTLAGIVRHQLPRLEEIPFTSNNSSACAIIDMDDDCSPDMLRDLAVKHLEAHCAPGSDPGLCLAAEADVVPAMVEFGQKATGHRLTQKEAMETARSIQLYGLGGTNDGIIGALAAVGLTRLGWCGRFIEFGRLRDLPADMHVHDLNDIGVSVVSVDRDPLVPLPGDVVTNAVWIRPSLWDGKPVLQVRNVEHGVWAPAHSKRGKHKDKARRDKPASTLSGRTQ</sequence>
<organism evidence="2 3">
    <name type="scientific">Pseudodesulfovibrio portus</name>
    <dbReference type="NCBI Taxonomy" id="231439"/>
    <lineage>
        <taxon>Bacteria</taxon>
        <taxon>Pseudomonadati</taxon>
        <taxon>Thermodesulfobacteriota</taxon>
        <taxon>Desulfovibrionia</taxon>
        <taxon>Desulfovibrionales</taxon>
        <taxon>Desulfovibrionaceae</taxon>
    </lineage>
</organism>